<organism evidence="3 4">
    <name type="scientific">Euplotes crassus</name>
    <dbReference type="NCBI Taxonomy" id="5936"/>
    <lineage>
        <taxon>Eukaryota</taxon>
        <taxon>Sar</taxon>
        <taxon>Alveolata</taxon>
        <taxon>Ciliophora</taxon>
        <taxon>Intramacronucleata</taxon>
        <taxon>Spirotrichea</taxon>
        <taxon>Hypotrichia</taxon>
        <taxon>Euplotida</taxon>
        <taxon>Euplotidae</taxon>
        <taxon>Moneuplotes</taxon>
    </lineage>
</organism>
<comment type="caution">
    <text evidence="3">The sequence shown here is derived from an EMBL/GenBank/DDBJ whole genome shotgun (WGS) entry which is preliminary data.</text>
</comment>
<dbReference type="EMBL" id="CAMPGE010006401">
    <property type="protein sequence ID" value="CAI2365243.1"/>
    <property type="molecule type" value="Genomic_DNA"/>
</dbReference>
<dbReference type="InterPro" id="IPR003121">
    <property type="entry name" value="SWIB_MDM2_domain"/>
</dbReference>
<dbReference type="InterPro" id="IPR019835">
    <property type="entry name" value="SWIB_domain"/>
</dbReference>
<dbReference type="SUPFAM" id="SSF47592">
    <property type="entry name" value="SWIB/MDM2 domain"/>
    <property type="match status" value="1"/>
</dbReference>
<evidence type="ECO:0000256" key="1">
    <source>
        <dbReference type="SAM" id="MobiDB-lite"/>
    </source>
</evidence>
<evidence type="ECO:0000259" key="2">
    <source>
        <dbReference type="PROSITE" id="PS51925"/>
    </source>
</evidence>
<dbReference type="Gene3D" id="1.10.245.10">
    <property type="entry name" value="SWIB/MDM2 domain"/>
    <property type="match status" value="1"/>
</dbReference>
<keyword evidence="4" id="KW-1185">Reference proteome</keyword>
<feature type="region of interest" description="Disordered" evidence="1">
    <location>
        <begin position="1"/>
        <end position="57"/>
    </location>
</feature>
<name>A0AAD1UH77_EUPCR</name>
<evidence type="ECO:0000313" key="4">
    <source>
        <dbReference type="Proteomes" id="UP001295684"/>
    </source>
</evidence>
<feature type="compositionally biased region" description="Polar residues" evidence="1">
    <location>
        <begin position="1"/>
        <end position="10"/>
    </location>
</feature>
<dbReference type="CDD" id="cd10568">
    <property type="entry name" value="SWIB_like"/>
    <property type="match status" value="1"/>
</dbReference>
<protein>
    <recommendedName>
        <fullName evidence="2">DM2 domain-containing protein</fullName>
    </recommendedName>
</protein>
<dbReference type="Pfam" id="PF02201">
    <property type="entry name" value="SWIB"/>
    <property type="match status" value="1"/>
</dbReference>
<dbReference type="InterPro" id="IPR036885">
    <property type="entry name" value="SWIB_MDM2_dom_sf"/>
</dbReference>
<reference evidence="3" key="1">
    <citation type="submission" date="2023-07" db="EMBL/GenBank/DDBJ databases">
        <authorList>
            <consortium name="AG Swart"/>
            <person name="Singh M."/>
            <person name="Singh A."/>
            <person name="Seah K."/>
            <person name="Emmerich C."/>
        </authorList>
    </citation>
    <scope>NUCLEOTIDE SEQUENCE</scope>
    <source>
        <strain evidence="3">DP1</strain>
    </source>
</reference>
<feature type="domain" description="DM2" evidence="2">
    <location>
        <begin position="272"/>
        <end position="349"/>
    </location>
</feature>
<gene>
    <name evidence="3" type="ORF">ECRASSUSDP1_LOCUS6594</name>
</gene>
<dbReference type="SMART" id="SM00151">
    <property type="entry name" value="SWIB"/>
    <property type="match status" value="1"/>
</dbReference>
<evidence type="ECO:0000313" key="3">
    <source>
        <dbReference type="EMBL" id="CAI2365243.1"/>
    </source>
</evidence>
<sequence>MEGDKNLTTQKIKEEGPPPTEPQQSEKRFKDTEGGDGISSGPKHIQESLDTSSLKAKDQSMETLIIPKRASTRELNYIDTNNILPEPDPKEEAEEKLKKEEEILKRTAKKKKRTIEFENKIEDINELSELNIFNQYRRLKKKSSKLDMFIRDKLTTMKESLLQPPTKIKQNLKIKISSTYNEKSNEWNLRIQGRVMQNEQKKALQGDDYKMLNFFEKIFIDFEKEDQTNYLNIDWRKLNNADNCSYDAIDITRSMIPEKESIKISIKFFKEYSPKEFMLSEKLSKLIDIQQGSIITIVYALWQYIKLNRLQDRDNRKIINCNKEMEEVFMRETIDFSKINSILHRHFTPIEPLEVNYEIIKGEQEPTILNIPVEVNSRHRTDLEDIIVANNINLITSGEMDHRADEESLFDKDCLNQEEKSFLSKVGTNLRNKAYAYRFFTEYAENPKLKIQNIILEQKKYLEVMSSKEHDLTFELEKEEDHSHFYQQNMNWIVPEIEDYEYENEIKIKKERELIEATQKENEPKDQEEPQ</sequence>
<proteinExistence type="predicted"/>
<dbReference type="Proteomes" id="UP001295684">
    <property type="component" value="Unassembled WGS sequence"/>
</dbReference>
<feature type="compositionally biased region" description="Basic and acidic residues" evidence="1">
    <location>
        <begin position="24"/>
        <end position="33"/>
    </location>
</feature>
<dbReference type="PROSITE" id="PS51925">
    <property type="entry name" value="SWIB_MDM2"/>
    <property type="match status" value="1"/>
</dbReference>
<dbReference type="AlphaFoldDB" id="A0AAD1UH77"/>
<dbReference type="PANTHER" id="PTHR13844">
    <property type="entry name" value="SWI/SNF-RELATED MATRIX-ASSOCIATED ACTIN-DEPENDENT REGULATOR OF CHROMATIN SUBFAMILY D"/>
    <property type="match status" value="1"/>
</dbReference>
<accession>A0AAD1UH77</accession>